<gene>
    <name evidence="5" type="ORF">DD924_20555</name>
</gene>
<reference evidence="5 6" key="1">
    <citation type="journal article" date="2018" name="Vet. Microbiol.">
        <title>Clonal diversity and geographic distribution of methicillin-resistant Staphylococcus pseudintermedius from Australian animals: Discovery of novel sequence types.</title>
        <authorList>
            <person name="Worthing K.A."/>
            <person name="Abraham S."/>
            <person name="Coombs G.W."/>
            <person name="Pang S."/>
            <person name="Saputra S."/>
            <person name="Jordan D."/>
            <person name="Trott D.J."/>
            <person name="Norris J.M."/>
        </authorList>
    </citation>
    <scope>NUCLEOTIDE SEQUENCE [LARGE SCALE GENOMIC DNA]</scope>
    <source>
        <strain evidence="5 6">ST71 3</strain>
    </source>
</reference>
<feature type="non-terminal residue" evidence="5">
    <location>
        <position position="62"/>
    </location>
</feature>
<evidence type="ECO:0000256" key="3">
    <source>
        <dbReference type="ARBA" id="ARBA00022989"/>
    </source>
</evidence>
<evidence type="ECO:0000313" key="5">
    <source>
        <dbReference type="EMBL" id="PWZ93184.1"/>
    </source>
</evidence>
<keyword evidence="2" id="KW-0812">Transmembrane</keyword>
<evidence type="ECO:0000256" key="2">
    <source>
        <dbReference type="ARBA" id="ARBA00022692"/>
    </source>
</evidence>
<keyword evidence="4" id="KW-0472">Membrane</keyword>
<dbReference type="GO" id="GO:0016020">
    <property type="term" value="C:membrane"/>
    <property type="evidence" value="ECO:0007669"/>
    <property type="project" value="UniProtKB-SubCell"/>
</dbReference>
<dbReference type="InterPro" id="IPR003825">
    <property type="entry name" value="Colicin-V_CvpA"/>
</dbReference>
<name>A0A317Z1V8_STAPS</name>
<comment type="subcellular location">
    <subcellularLocation>
        <location evidence="1">Membrane</location>
        <topology evidence="1">Multi-pass membrane protein</topology>
    </subcellularLocation>
</comment>
<dbReference type="AlphaFoldDB" id="A0A317Z1V8"/>
<sequence length="62" mass="7335">MYLLFIIIVLLLFAMTGFHRGWNVSALHLGSTFFSLWVAAQFYQPLSHYFRLFIPYPRHLAT</sequence>
<protein>
    <submittedName>
        <fullName evidence="5">CvpA family protein</fullName>
    </submittedName>
</protein>
<comment type="caution">
    <text evidence="5">The sequence shown here is derived from an EMBL/GenBank/DDBJ whole genome shotgun (WGS) entry which is preliminary data.</text>
</comment>
<evidence type="ECO:0000256" key="1">
    <source>
        <dbReference type="ARBA" id="ARBA00004141"/>
    </source>
</evidence>
<proteinExistence type="predicted"/>
<dbReference type="Proteomes" id="UP000246351">
    <property type="component" value="Unassembled WGS sequence"/>
</dbReference>
<keyword evidence="3" id="KW-1133">Transmembrane helix</keyword>
<evidence type="ECO:0000313" key="6">
    <source>
        <dbReference type="Proteomes" id="UP000246351"/>
    </source>
</evidence>
<evidence type="ECO:0000256" key="4">
    <source>
        <dbReference type="ARBA" id="ARBA00023136"/>
    </source>
</evidence>
<dbReference type="GO" id="GO:0009403">
    <property type="term" value="P:toxin biosynthetic process"/>
    <property type="evidence" value="ECO:0007669"/>
    <property type="project" value="InterPro"/>
</dbReference>
<dbReference type="Pfam" id="PF02674">
    <property type="entry name" value="Colicin_V"/>
    <property type="match status" value="1"/>
</dbReference>
<dbReference type="EMBL" id="QEIV01002651">
    <property type="protein sequence ID" value="PWZ93184.1"/>
    <property type="molecule type" value="Genomic_DNA"/>
</dbReference>
<accession>A0A317Z1V8</accession>
<organism evidence="5 6">
    <name type="scientific">Staphylococcus pseudintermedius</name>
    <dbReference type="NCBI Taxonomy" id="283734"/>
    <lineage>
        <taxon>Bacteria</taxon>
        <taxon>Bacillati</taxon>
        <taxon>Bacillota</taxon>
        <taxon>Bacilli</taxon>
        <taxon>Bacillales</taxon>
        <taxon>Staphylococcaceae</taxon>
        <taxon>Staphylococcus</taxon>
        <taxon>Staphylococcus intermedius group</taxon>
    </lineage>
</organism>